<comment type="subcellular location">
    <subcellularLocation>
        <location evidence="1">Cell membrane</location>
    </subcellularLocation>
</comment>
<dbReference type="InterPro" id="IPR005899">
    <property type="entry name" value="Na_pump_deCOase"/>
</dbReference>
<dbReference type="GO" id="GO:0036376">
    <property type="term" value="P:sodium ion export across plasma membrane"/>
    <property type="evidence" value="ECO:0007669"/>
    <property type="project" value="InterPro"/>
</dbReference>
<proteinExistence type="predicted"/>
<dbReference type="Proteomes" id="UP000075737">
    <property type="component" value="Unassembled WGS sequence"/>
</dbReference>
<dbReference type="GO" id="GO:0005886">
    <property type="term" value="C:plasma membrane"/>
    <property type="evidence" value="ECO:0007669"/>
    <property type="project" value="UniProtKB-SubCell"/>
</dbReference>
<name>A0A162MUS8_9FIRM</name>
<evidence type="ECO:0000256" key="4">
    <source>
        <dbReference type="ARBA" id="ARBA00022989"/>
    </source>
</evidence>
<evidence type="ECO:0000313" key="8">
    <source>
        <dbReference type="Proteomes" id="UP000075737"/>
    </source>
</evidence>
<dbReference type="EMBL" id="LOHZ01000021">
    <property type="protein sequence ID" value="KYO67613.1"/>
    <property type="molecule type" value="Genomic_DNA"/>
</dbReference>
<gene>
    <name evidence="7" type="ORF">ATZ99_04910</name>
</gene>
<dbReference type="OrthoDB" id="1727341at2"/>
<organism evidence="7 8">
    <name type="scientific">Thermovenabulum gondwanense</name>
    <dbReference type="NCBI Taxonomy" id="520767"/>
    <lineage>
        <taxon>Bacteria</taxon>
        <taxon>Bacillati</taxon>
        <taxon>Bacillota</taxon>
        <taxon>Clostridia</taxon>
        <taxon>Thermosediminibacterales</taxon>
        <taxon>Thermosediminibacteraceae</taxon>
        <taxon>Thermovenabulum</taxon>
    </lineage>
</organism>
<keyword evidence="8" id="KW-1185">Reference proteome</keyword>
<keyword evidence="5 6" id="KW-0472">Membrane</keyword>
<reference evidence="7 8" key="1">
    <citation type="submission" date="2015-12" db="EMBL/GenBank/DDBJ databases">
        <title>Draft genome of Thermovenabulum gondwanense isolated from a red thermophilic microbial mat colonisisng an outflow channel of a bore well.</title>
        <authorList>
            <person name="Patel B.K."/>
        </authorList>
    </citation>
    <scope>NUCLEOTIDE SEQUENCE [LARGE SCALE GENOMIC DNA]</scope>
    <source>
        <strain evidence="7 8">R270</strain>
    </source>
</reference>
<evidence type="ECO:0000256" key="1">
    <source>
        <dbReference type="ARBA" id="ARBA00004236"/>
    </source>
</evidence>
<feature type="transmembrane region" description="Helical" evidence="6">
    <location>
        <begin position="12"/>
        <end position="37"/>
    </location>
</feature>
<sequence length="120" mass="13442">MENVLLESLKAAVIGMGIVMLSLYFLSLILDVMRYVFYKPENTQKKTIDEPSLKSPLVLHEEEINPASRENLEEIAAITAAIAAYLGKPLESIKIGAIRRIYEKTPVWGIAARTNPKRTI</sequence>
<dbReference type="NCBIfam" id="TIGR01195">
    <property type="entry name" value="oadG_fam"/>
    <property type="match status" value="1"/>
</dbReference>
<comment type="caution">
    <text evidence="7">The sequence shown here is derived from an EMBL/GenBank/DDBJ whole genome shotgun (WGS) entry which is preliminary data.</text>
</comment>
<keyword evidence="2" id="KW-1003">Cell membrane</keyword>
<dbReference type="GO" id="GO:0015081">
    <property type="term" value="F:sodium ion transmembrane transporter activity"/>
    <property type="evidence" value="ECO:0007669"/>
    <property type="project" value="InterPro"/>
</dbReference>
<keyword evidence="3 6" id="KW-0812">Transmembrane</keyword>
<evidence type="ECO:0000256" key="6">
    <source>
        <dbReference type="SAM" id="Phobius"/>
    </source>
</evidence>
<dbReference type="STRING" id="520767.ATZ99_04910"/>
<dbReference type="Pfam" id="PF04277">
    <property type="entry name" value="OAD_gamma"/>
    <property type="match status" value="1"/>
</dbReference>
<evidence type="ECO:0000256" key="5">
    <source>
        <dbReference type="ARBA" id="ARBA00023136"/>
    </source>
</evidence>
<keyword evidence="4 6" id="KW-1133">Transmembrane helix</keyword>
<dbReference type="AlphaFoldDB" id="A0A162MUS8"/>
<accession>A0A162MUS8</accession>
<dbReference type="RefSeq" id="WP_068747666.1">
    <property type="nucleotide sequence ID" value="NZ_LOHZ01000021.1"/>
</dbReference>
<evidence type="ECO:0000256" key="3">
    <source>
        <dbReference type="ARBA" id="ARBA00022692"/>
    </source>
</evidence>
<evidence type="ECO:0000256" key="2">
    <source>
        <dbReference type="ARBA" id="ARBA00022475"/>
    </source>
</evidence>
<protein>
    <submittedName>
        <fullName evidence="7">Uncharacterized protein</fullName>
    </submittedName>
</protein>
<evidence type="ECO:0000313" key="7">
    <source>
        <dbReference type="EMBL" id="KYO67613.1"/>
    </source>
</evidence>